<protein>
    <submittedName>
        <fullName evidence="1">Uncharacterized protein</fullName>
    </submittedName>
</protein>
<sequence>MDANVMMAIIGGAVSLGTGFIGYISGRNNNQKDVSISDRQLLSQAEQAFRAELREELRIYKEEIKALKQEIEVLRQENFKLLTENRSLNTKVESLMLRLNGDQNNRK</sequence>
<reference evidence="1 2" key="1">
    <citation type="submission" date="2018-11" db="EMBL/GenBank/DDBJ databases">
        <title>Phylogenetic determinants of toxin gene distribution in genomes of Brevibacillus laterosporus.</title>
        <authorList>
            <person name="Glare T.R."/>
            <person name="Durrant A."/>
            <person name="Berry C."/>
            <person name="Palma L."/>
            <person name="Ormskirk M."/>
            <person name="Cox M.O."/>
        </authorList>
    </citation>
    <scope>NUCLEOTIDE SEQUENCE [LARGE SCALE GENOMIC DNA]</scope>
    <source>
        <strain evidence="1 2">1821L</strain>
    </source>
</reference>
<name>A0A502I9S4_BRELA</name>
<organism evidence="1 2">
    <name type="scientific">Brevibacillus laterosporus</name>
    <name type="common">Bacillus laterosporus</name>
    <dbReference type="NCBI Taxonomy" id="1465"/>
    <lineage>
        <taxon>Bacteria</taxon>
        <taxon>Bacillati</taxon>
        <taxon>Bacillota</taxon>
        <taxon>Bacilli</taxon>
        <taxon>Bacillales</taxon>
        <taxon>Paenibacillaceae</taxon>
        <taxon>Brevibacillus</taxon>
    </lineage>
</organism>
<keyword evidence="2" id="KW-1185">Reference proteome</keyword>
<proteinExistence type="predicted"/>
<evidence type="ECO:0000313" key="2">
    <source>
        <dbReference type="Proteomes" id="UP000319432"/>
    </source>
</evidence>
<accession>A0A502I9S4</accession>
<dbReference type="EMBL" id="CP033464">
    <property type="protein sequence ID" value="QDX93964.1"/>
    <property type="molecule type" value="Genomic_DNA"/>
</dbReference>
<dbReference type="Proteomes" id="UP000319432">
    <property type="component" value="Chromosome"/>
</dbReference>
<gene>
    <name evidence="1" type="ORF">EEL30_17700</name>
</gene>
<evidence type="ECO:0000313" key="1">
    <source>
        <dbReference type="EMBL" id="QDX93964.1"/>
    </source>
</evidence>
<dbReference type="SUPFAM" id="SSF75704">
    <property type="entry name" value="Mitotic arrest deficient-like 1, Mad1"/>
    <property type="match status" value="1"/>
</dbReference>
<dbReference type="AlphaFoldDB" id="A0A502I9S4"/>
<dbReference type="OrthoDB" id="2473315at2"/>